<accession>A0ABV1DVN2</accession>
<keyword evidence="2" id="KW-1185">Reference proteome</keyword>
<dbReference type="EMBL" id="JBBMFP010000061">
    <property type="protein sequence ID" value="MEQ2434455.1"/>
    <property type="molecule type" value="Genomic_DNA"/>
</dbReference>
<proteinExistence type="predicted"/>
<comment type="caution">
    <text evidence="1">The sequence shown here is derived from an EMBL/GenBank/DDBJ whole genome shotgun (WGS) entry which is preliminary data.</text>
</comment>
<name>A0ABV1DVN2_9FIRM</name>
<reference evidence="1 2" key="1">
    <citation type="submission" date="2024-03" db="EMBL/GenBank/DDBJ databases">
        <title>Human intestinal bacterial collection.</title>
        <authorList>
            <person name="Pauvert C."/>
            <person name="Hitch T.C.A."/>
            <person name="Clavel T."/>
        </authorList>
    </citation>
    <scope>NUCLEOTIDE SEQUENCE [LARGE SCALE GENOMIC DNA]</scope>
    <source>
        <strain evidence="1 2">CLA-SR-H028</strain>
    </source>
</reference>
<organism evidence="1 2">
    <name type="scientific">Blautia caccae</name>
    <dbReference type="NCBI Taxonomy" id="3133175"/>
    <lineage>
        <taxon>Bacteria</taxon>
        <taxon>Bacillati</taxon>
        <taxon>Bacillota</taxon>
        <taxon>Clostridia</taxon>
        <taxon>Lachnospirales</taxon>
        <taxon>Lachnospiraceae</taxon>
        <taxon>Blautia</taxon>
    </lineage>
</organism>
<dbReference type="RefSeq" id="WP_148393789.1">
    <property type="nucleotide sequence ID" value="NZ_JBBMFP010000061.1"/>
</dbReference>
<gene>
    <name evidence="1" type="ORF">WMO65_26050</name>
</gene>
<dbReference type="Proteomes" id="UP001457898">
    <property type="component" value="Unassembled WGS sequence"/>
</dbReference>
<evidence type="ECO:0000313" key="2">
    <source>
        <dbReference type="Proteomes" id="UP001457898"/>
    </source>
</evidence>
<protein>
    <recommendedName>
        <fullName evidence="3">ATP-binding protein</fullName>
    </recommendedName>
</protein>
<sequence>MENDELLLNKNVIKTNSKNIIIKNGHAIFQNKDKEFNGNSIKKLLAYVNTLKEKYANVRMPIIINLGDIVFTDKLTYIFLEIICNILIKSYGHRVTVIFKCEHNIFIEGIASSPLLLLNNSDKDNMKKYTDKFCDDLYKNHYRRVMRKSSNNVELSRRMDDISYFLKYSGVGEECIDEISEVIVELIGNAWEHAASECLVDLDVTNSYFKQENSSAFLGINIAVINFSEKLLGDGIKRKITNQDINLFERYVLVKEAYEKHKSFMNSVYQDADFFNIAAFQHKISGRNKKVSTGGTGLTKLISSLEKRSDAHKCYLITGNRALWFFHQYLEYNKEGWIGFNESNDFFSQAPSGIVTGSNSIFLPGTAYNLNFVMKRREEKWII</sequence>
<evidence type="ECO:0008006" key="3">
    <source>
        <dbReference type="Google" id="ProtNLM"/>
    </source>
</evidence>
<evidence type="ECO:0000313" key="1">
    <source>
        <dbReference type="EMBL" id="MEQ2434455.1"/>
    </source>
</evidence>